<dbReference type="PROSITE" id="PS51257">
    <property type="entry name" value="PROKAR_LIPOPROTEIN"/>
    <property type="match status" value="1"/>
</dbReference>
<keyword evidence="4" id="KW-1185">Reference proteome</keyword>
<dbReference type="EMBL" id="CAJVAS010000043">
    <property type="protein sequence ID" value="CAG7648582.1"/>
    <property type="molecule type" value="Genomic_DNA"/>
</dbReference>
<proteinExistence type="predicted"/>
<evidence type="ECO:0000256" key="1">
    <source>
        <dbReference type="SAM" id="MobiDB-lite"/>
    </source>
</evidence>
<feature type="compositionally biased region" description="Low complexity" evidence="1">
    <location>
        <begin position="30"/>
        <end position="39"/>
    </location>
</feature>
<evidence type="ECO:0000256" key="2">
    <source>
        <dbReference type="SAM" id="SignalP"/>
    </source>
</evidence>
<dbReference type="CDD" id="cd15482">
    <property type="entry name" value="Sialidase_non-viral"/>
    <property type="match status" value="1"/>
</dbReference>
<dbReference type="PANTHER" id="PTHR47199:SF2">
    <property type="entry name" value="PHOTOSYSTEM II STABILITY_ASSEMBLY FACTOR HCF136, CHLOROPLASTIC"/>
    <property type="match status" value="1"/>
</dbReference>
<feature type="region of interest" description="Disordered" evidence="1">
    <location>
        <begin position="24"/>
        <end position="86"/>
    </location>
</feature>
<evidence type="ECO:0000313" key="3">
    <source>
        <dbReference type="EMBL" id="CAG7648582.1"/>
    </source>
</evidence>
<gene>
    <name evidence="3" type="primary">hcf136</name>
    <name evidence="3" type="ORF">PAESOLCIP111_05632</name>
</gene>
<feature type="chain" id="PRO_5037320502" evidence="2">
    <location>
        <begin position="28"/>
        <end position="421"/>
    </location>
</feature>
<protein>
    <submittedName>
        <fullName evidence="3">Ycf48-like protein</fullName>
    </submittedName>
</protein>
<accession>A0A916K6W1</accession>
<organism evidence="3 4">
    <name type="scientific">Paenibacillus solanacearum</name>
    <dbReference type="NCBI Taxonomy" id="2048548"/>
    <lineage>
        <taxon>Bacteria</taxon>
        <taxon>Bacillati</taxon>
        <taxon>Bacillota</taxon>
        <taxon>Bacilli</taxon>
        <taxon>Bacillales</taxon>
        <taxon>Paenibacillaceae</taxon>
        <taxon>Paenibacillus</taxon>
    </lineage>
</organism>
<name>A0A916K6W1_9BACL</name>
<feature type="compositionally biased region" description="Low complexity" evidence="1">
    <location>
        <begin position="57"/>
        <end position="67"/>
    </location>
</feature>
<dbReference type="AlphaFoldDB" id="A0A916K6W1"/>
<comment type="caution">
    <text evidence="3">The sequence shown here is derived from an EMBL/GenBank/DDBJ whole genome shotgun (WGS) entry which is preliminary data.</text>
</comment>
<dbReference type="RefSeq" id="WP_246627676.1">
    <property type="nucleotide sequence ID" value="NZ_CAJVAS010000043.1"/>
</dbReference>
<sequence length="421" mass="43857">MKKLNKMTGVVLLTLALTAAAGCGSQAAPGQAGDANANTGTGGGAPDSHVETPAPPGSGAATTPTPAQNNQAGGTANPSKPSEQQVSMDHITAVRLINPQSGWIGGSGWIARTDDSGKQWKVQYEGKQAVEQLFALNGEQAWAVLSPNSADSKERRLLHTSDGGARWSEDGTLPSGAFLHFVSPQEAFAGNAYSSNGGKSWSTLKVPDRMVGDAYFHDRNNGWAVTTDNKKVAVQRTVDGGTTWKPVMSRDLTDSLTGAVIRSAGTDDAWVELIGGSGMSQTSYSLFHTSDGGTSWTTVIANATAGAGPAPGFPPNDNSGHKNNGSKPGALYVVSPKVAFMGGFCPACDRPNTVGWTTDGGKTWNNGSEELPGYGGALLAISDAEHGWLISNDHDQPPVMYTTFDGGRHWTQAHTFDRPSS</sequence>
<keyword evidence="2" id="KW-0732">Signal</keyword>
<dbReference type="Proteomes" id="UP000693672">
    <property type="component" value="Unassembled WGS sequence"/>
</dbReference>
<dbReference type="PANTHER" id="PTHR47199">
    <property type="entry name" value="PHOTOSYSTEM II STABILITY/ASSEMBLY FACTOR HCF136, CHLOROPLASTIC"/>
    <property type="match status" value="1"/>
</dbReference>
<feature type="compositionally biased region" description="Polar residues" evidence="1">
    <location>
        <begin position="68"/>
        <end position="86"/>
    </location>
</feature>
<evidence type="ECO:0000313" key="4">
    <source>
        <dbReference type="Proteomes" id="UP000693672"/>
    </source>
</evidence>
<feature type="signal peptide" evidence="2">
    <location>
        <begin position="1"/>
        <end position="27"/>
    </location>
</feature>
<reference evidence="3" key="1">
    <citation type="submission" date="2021-06" db="EMBL/GenBank/DDBJ databases">
        <authorList>
            <person name="Criscuolo A."/>
        </authorList>
    </citation>
    <scope>NUCLEOTIDE SEQUENCE</scope>
    <source>
        <strain evidence="3">CIP111600</strain>
    </source>
</reference>